<sequence length="293" mass="33405">MEHTRDGQQPFEEQPKEGESEARSLARNFSLQGKLNALTNILLSKGSIFDKRSKGPSFIFAGQSIHRPHYTVFYRRDQPDPSICQEPLPMIGYLNYTNVSGTRWHKFQPRHHSGDDDSTASQLSKKKLARVTPKEWKEDPYFVCVLLSLAQLQERHLKPPRPISHTVSAPCASKLSTISSFVSLTHTPKSRLLIASPMDRESIHLYEAQFTSDFLGMLDNPAIATMPANFPTIKRKQISFRPFETFQERILADLSVQSIPPHVSNKDDNAINKNAKRAHKQEDDERRKRGRTS</sequence>
<dbReference type="HOGENOM" id="CLU_052068_0_1_1"/>
<reference evidence="2 3" key="1">
    <citation type="journal article" date="2015" name="Mol. Plant Microbe Interact.">
        <title>Genome, transcriptome, and functional analyses of Penicillium expansum provide new insights into secondary metabolism and pathogenicity.</title>
        <authorList>
            <person name="Ballester A.R."/>
            <person name="Marcet-Houben M."/>
            <person name="Levin E."/>
            <person name="Sela N."/>
            <person name="Selma-Lazaro C."/>
            <person name="Carmona L."/>
            <person name="Wisniewski M."/>
            <person name="Droby S."/>
            <person name="Gonzalez-Candelas L."/>
            <person name="Gabaldon T."/>
        </authorList>
    </citation>
    <scope>NUCLEOTIDE SEQUENCE [LARGE SCALE GENOMIC DNA]</scope>
    <source>
        <strain evidence="2 3">PHI-1</strain>
    </source>
</reference>
<evidence type="ECO:0000313" key="2">
    <source>
        <dbReference type="EMBL" id="KGO65941.1"/>
    </source>
</evidence>
<feature type="compositionally biased region" description="Basic and acidic residues" evidence="1">
    <location>
        <begin position="13"/>
        <end position="23"/>
    </location>
</feature>
<dbReference type="Proteomes" id="UP000030104">
    <property type="component" value="Unassembled WGS sequence"/>
</dbReference>
<comment type="caution">
    <text evidence="2">The sequence shown here is derived from an EMBL/GenBank/DDBJ whole genome shotgun (WGS) entry which is preliminary data.</text>
</comment>
<dbReference type="AlphaFoldDB" id="A0A0A2KGB5"/>
<dbReference type="EMBL" id="JQGA01001456">
    <property type="protein sequence ID" value="KGO65941.1"/>
    <property type="molecule type" value="Genomic_DNA"/>
</dbReference>
<proteinExistence type="predicted"/>
<organism evidence="2 3">
    <name type="scientific">Penicillium italicum</name>
    <name type="common">Blue mold</name>
    <dbReference type="NCBI Taxonomy" id="40296"/>
    <lineage>
        <taxon>Eukaryota</taxon>
        <taxon>Fungi</taxon>
        <taxon>Dikarya</taxon>
        <taxon>Ascomycota</taxon>
        <taxon>Pezizomycotina</taxon>
        <taxon>Eurotiomycetes</taxon>
        <taxon>Eurotiomycetidae</taxon>
        <taxon>Eurotiales</taxon>
        <taxon>Aspergillaceae</taxon>
        <taxon>Penicillium</taxon>
    </lineage>
</organism>
<dbReference type="OMA" id="LTYYATR"/>
<dbReference type="PhylomeDB" id="A0A0A2KGB5"/>
<gene>
    <name evidence="2" type="ORF">PITC_021420</name>
</gene>
<protein>
    <submittedName>
        <fullName evidence="2">Uncharacterized protein</fullName>
    </submittedName>
</protein>
<evidence type="ECO:0000313" key="3">
    <source>
        <dbReference type="Proteomes" id="UP000030104"/>
    </source>
</evidence>
<feature type="region of interest" description="Disordered" evidence="1">
    <location>
        <begin position="259"/>
        <end position="293"/>
    </location>
</feature>
<accession>A0A0A2KGB5</accession>
<name>A0A0A2KGB5_PENIT</name>
<evidence type="ECO:0000256" key="1">
    <source>
        <dbReference type="SAM" id="MobiDB-lite"/>
    </source>
</evidence>
<dbReference type="OrthoDB" id="5343483at2759"/>
<feature type="region of interest" description="Disordered" evidence="1">
    <location>
        <begin position="1"/>
        <end position="23"/>
    </location>
</feature>
<keyword evidence="3" id="KW-1185">Reference proteome</keyword>